<evidence type="ECO:0000313" key="2">
    <source>
        <dbReference type="Proteomes" id="UP001165960"/>
    </source>
</evidence>
<gene>
    <name evidence="1" type="ORF">DSO57_1026412</name>
</gene>
<accession>A0ACC2UN38</accession>
<name>A0ACC2UN38_9FUNG</name>
<sequence>MCPIKFKNHQIPSVGLKSEPNRIQTHNPSQKAPVWAAAEAFQRNQAPAKPPGQARSRADCSGLVRLGAISLDVITTRASSPNCLGATGSKCKRETARSQATAECIDRVLEQIQYQLGFLQSPASTLNTVLVSVSGLVSSSVVPVASVSVPVAFSVSVPSVSAPNQGTDNPEHCLEMQETNPAKPQTSTNVMIENITTHETENN</sequence>
<organism evidence="1 2">
    <name type="scientific">Entomophthora muscae</name>
    <dbReference type="NCBI Taxonomy" id="34485"/>
    <lineage>
        <taxon>Eukaryota</taxon>
        <taxon>Fungi</taxon>
        <taxon>Fungi incertae sedis</taxon>
        <taxon>Zoopagomycota</taxon>
        <taxon>Entomophthoromycotina</taxon>
        <taxon>Entomophthoromycetes</taxon>
        <taxon>Entomophthorales</taxon>
        <taxon>Entomophthoraceae</taxon>
        <taxon>Entomophthora</taxon>
    </lineage>
</organism>
<proteinExistence type="predicted"/>
<reference evidence="1" key="1">
    <citation type="submission" date="2022-04" db="EMBL/GenBank/DDBJ databases">
        <title>Genome of the entomopathogenic fungus Entomophthora muscae.</title>
        <authorList>
            <person name="Elya C."/>
            <person name="Lovett B.R."/>
            <person name="Lee E."/>
            <person name="Macias A.M."/>
            <person name="Hajek A.E."/>
            <person name="De Bivort B.L."/>
            <person name="Kasson M.T."/>
            <person name="De Fine Licht H.H."/>
            <person name="Stajich J.E."/>
        </authorList>
    </citation>
    <scope>NUCLEOTIDE SEQUENCE</scope>
    <source>
        <strain evidence="1">Berkeley</strain>
    </source>
</reference>
<evidence type="ECO:0000313" key="1">
    <source>
        <dbReference type="EMBL" id="KAJ9088095.1"/>
    </source>
</evidence>
<keyword evidence="2" id="KW-1185">Reference proteome</keyword>
<dbReference type="Proteomes" id="UP001165960">
    <property type="component" value="Unassembled WGS sequence"/>
</dbReference>
<comment type="caution">
    <text evidence="1">The sequence shown here is derived from an EMBL/GenBank/DDBJ whole genome shotgun (WGS) entry which is preliminary data.</text>
</comment>
<protein>
    <submittedName>
        <fullName evidence="1">Uncharacterized protein</fullName>
    </submittedName>
</protein>
<dbReference type="EMBL" id="QTSX02000154">
    <property type="protein sequence ID" value="KAJ9088095.1"/>
    <property type="molecule type" value="Genomic_DNA"/>
</dbReference>